<dbReference type="EMBL" id="JAPWTJ010001225">
    <property type="protein sequence ID" value="KAJ8973159.1"/>
    <property type="molecule type" value="Genomic_DNA"/>
</dbReference>
<evidence type="ECO:0000313" key="1">
    <source>
        <dbReference type="EMBL" id="KAJ8973159.1"/>
    </source>
</evidence>
<proteinExistence type="predicted"/>
<name>A0ABQ9J4W6_9CUCU</name>
<dbReference type="Proteomes" id="UP001162164">
    <property type="component" value="Unassembled WGS sequence"/>
</dbReference>
<protein>
    <submittedName>
        <fullName evidence="1">Uncharacterized protein</fullName>
    </submittedName>
</protein>
<accession>A0ABQ9J4W6</accession>
<sequence>MLYIENFAVYWQLALELKIVRSTERLVYAVRSLQFAHGRVNTWSKIYPKLGTQNFSVSTSTRHQSVCQIVVMKGR</sequence>
<keyword evidence="2" id="KW-1185">Reference proteome</keyword>
<gene>
    <name evidence="1" type="ORF">NQ317_017110</name>
</gene>
<evidence type="ECO:0000313" key="2">
    <source>
        <dbReference type="Proteomes" id="UP001162164"/>
    </source>
</evidence>
<comment type="caution">
    <text evidence="1">The sequence shown here is derived from an EMBL/GenBank/DDBJ whole genome shotgun (WGS) entry which is preliminary data.</text>
</comment>
<reference evidence="1" key="1">
    <citation type="journal article" date="2023" name="Insect Mol. Biol.">
        <title>Genome sequencing provides insights into the evolution of gene families encoding plant cell wall-degrading enzymes in longhorned beetles.</title>
        <authorList>
            <person name="Shin N.R."/>
            <person name="Okamura Y."/>
            <person name="Kirsch R."/>
            <person name="Pauchet Y."/>
        </authorList>
    </citation>
    <scope>NUCLEOTIDE SEQUENCE</scope>
    <source>
        <strain evidence="1">MMC_N1</strain>
    </source>
</reference>
<organism evidence="1 2">
    <name type="scientific">Molorchus minor</name>
    <dbReference type="NCBI Taxonomy" id="1323400"/>
    <lineage>
        <taxon>Eukaryota</taxon>
        <taxon>Metazoa</taxon>
        <taxon>Ecdysozoa</taxon>
        <taxon>Arthropoda</taxon>
        <taxon>Hexapoda</taxon>
        <taxon>Insecta</taxon>
        <taxon>Pterygota</taxon>
        <taxon>Neoptera</taxon>
        <taxon>Endopterygota</taxon>
        <taxon>Coleoptera</taxon>
        <taxon>Polyphaga</taxon>
        <taxon>Cucujiformia</taxon>
        <taxon>Chrysomeloidea</taxon>
        <taxon>Cerambycidae</taxon>
        <taxon>Lamiinae</taxon>
        <taxon>Monochamini</taxon>
        <taxon>Molorchus</taxon>
    </lineage>
</organism>